<keyword evidence="4" id="KW-1185">Reference proteome</keyword>
<reference evidence="3 4" key="1">
    <citation type="submission" date="2017-10" db="EMBL/GenBank/DDBJ databases">
        <title>Sedimentibacterium mangrovi gen. nov., sp. nov., a novel member of family Phyllobacteriacea isolated from mangrove sediment.</title>
        <authorList>
            <person name="Liao H."/>
            <person name="Tian Y."/>
        </authorList>
    </citation>
    <scope>NUCLEOTIDE SEQUENCE [LARGE SCALE GENOMIC DNA]</scope>
    <source>
        <strain evidence="3 4">X9-2-2</strain>
    </source>
</reference>
<dbReference type="InterPro" id="IPR006016">
    <property type="entry name" value="UspA"/>
</dbReference>
<proteinExistence type="inferred from homology"/>
<dbReference type="RefSeq" id="WP_099308448.1">
    <property type="nucleotide sequence ID" value="NZ_PDVP01000020.1"/>
</dbReference>
<dbReference type="InterPro" id="IPR006015">
    <property type="entry name" value="Universal_stress_UspA"/>
</dbReference>
<comment type="similarity">
    <text evidence="1">Belongs to the universal stress protein A family.</text>
</comment>
<accession>A0A2G1QHB9</accession>
<dbReference type="PRINTS" id="PR01438">
    <property type="entry name" value="UNVRSLSTRESS"/>
</dbReference>
<dbReference type="OrthoDB" id="9792500at2"/>
<dbReference type="InterPro" id="IPR014729">
    <property type="entry name" value="Rossmann-like_a/b/a_fold"/>
</dbReference>
<sequence length="137" mass="14501">MYSKILVPVDLAHADKLEKSLETAARLARMENATLVYCGVTAGTPGAVAHNPEEFKQKLSDFVAGQAARTGIESTAIAMTSHDPARDLDDALLEAIRQSGADLVVMASHVPGVADHFFTSNAGWLATHASVSVMVVR</sequence>
<name>A0A2G1QHB9_9HYPH</name>
<evidence type="ECO:0000313" key="4">
    <source>
        <dbReference type="Proteomes" id="UP000221168"/>
    </source>
</evidence>
<dbReference type="CDD" id="cd00293">
    <property type="entry name" value="USP-like"/>
    <property type="match status" value="1"/>
</dbReference>
<dbReference type="SUPFAM" id="SSF52402">
    <property type="entry name" value="Adenine nucleotide alpha hydrolases-like"/>
    <property type="match status" value="1"/>
</dbReference>
<dbReference type="Proteomes" id="UP000221168">
    <property type="component" value="Unassembled WGS sequence"/>
</dbReference>
<organism evidence="3 4">
    <name type="scientific">Zhengella mangrovi</name>
    <dbReference type="NCBI Taxonomy" id="1982044"/>
    <lineage>
        <taxon>Bacteria</taxon>
        <taxon>Pseudomonadati</taxon>
        <taxon>Pseudomonadota</taxon>
        <taxon>Alphaproteobacteria</taxon>
        <taxon>Hyphomicrobiales</taxon>
        <taxon>Notoacmeibacteraceae</taxon>
        <taxon>Zhengella</taxon>
    </lineage>
</organism>
<evidence type="ECO:0000313" key="3">
    <source>
        <dbReference type="EMBL" id="PHP64915.1"/>
    </source>
</evidence>
<feature type="domain" description="UspA" evidence="2">
    <location>
        <begin position="1"/>
        <end position="137"/>
    </location>
</feature>
<comment type="caution">
    <text evidence="3">The sequence shown here is derived from an EMBL/GenBank/DDBJ whole genome shotgun (WGS) entry which is preliminary data.</text>
</comment>
<evidence type="ECO:0000259" key="2">
    <source>
        <dbReference type="Pfam" id="PF00582"/>
    </source>
</evidence>
<dbReference type="EMBL" id="PDVP01000020">
    <property type="protein sequence ID" value="PHP64915.1"/>
    <property type="molecule type" value="Genomic_DNA"/>
</dbReference>
<evidence type="ECO:0000256" key="1">
    <source>
        <dbReference type="ARBA" id="ARBA00008791"/>
    </source>
</evidence>
<protein>
    <submittedName>
        <fullName evidence="3">Universal stress protein UspA</fullName>
    </submittedName>
</protein>
<gene>
    <name evidence="3" type="ORF">CSC94_21515</name>
</gene>
<dbReference type="Gene3D" id="3.40.50.620">
    <property type="entry name" value="HUPs"/>
    <property type="match status" value="1"/>
</dbReference>
<dbReference type="AlphaFoldDB" id="A0A2G1QHB9"/>
<dbReference type="Pfam" id="PF00582">
    <property type="entry name" value="Usp"/>
    <property type="match status" value="1"/>
</dbReference>